<dbReference type="InterPro" id="IPR007759">
    <property type="entry name" value="Asxl_HARE-HTH"/>
</dbReference>
<dbReference type="AlphaFoldDB" id="A0A1P8F5H7"/>
<dbReference type="KEGG" id="dfo:Dform_00375"/>
<evidence type="ECO:0000313" key="4">
    <source>
        <dbReference type="Proteomes" id="UP000185934"/>
    </source>
</evidence>
<dbReference type="EMBL" id="CP018258">
    <property type="protein sequence ID" value="APV43734.1"/>
    <property type="molecule type" value="Genomic_DNA"/>
</dbReference>
<gene>
    <name evidence="3" type="ORF">Dform_00375</name>
</gene>
<dbReference type="RefSeq" id="WP_076003517.1">
    <property type="nucleotide sequence ID" value="NZ_CP018258.1"/>
</dbReference>
<accession>A0A1P8F5H7</accession>
<evidence type="ECO:0000313" key="3">
    <source>
        <dbReference type="EMBL" id="APV43734.1"/>
    </source>
</evidence>
<dbReference type="STRING" id="1839801.Dform_00375"/>
<sequence length="148" mass="16831">MTDQSNVSKALLVKKEELICDIKQIDQMITTLETEHAKKLVALKKQKKPLEEALMHLNALLSLGKISSTPILSITDLAFAYLEKVGKPSHYKEISRHVQNSGIQIVGKNPDAIILTRITRDNRFKRAHERGTYALANWNIRKKRKTTT</sequence>
<dbReference type="OrthoDB" id="34413at2"/>
<evidence type="ECO:0000259" key="2">
    <source>
        <dbReference type="PROSITE" id="PS51913"/>
    </source>
</evidence>
<proteinExistence type="predicted"/>
<evidence type="ECO:0000256" key="1">
    <source>
        <dbReference type="ARBA" id="ARBA00023163"/>
    </source>
</evidence>
<dbReference type="GO" id="GO:0006355">
    <property type="term" value="P:regulation of DNA-templated transcription"/>
    <property type="evidence" value="ECO:0007669"/>
    <property type="project" value="InterPro"/>
</dbReference>
<dbReference type="Proteomes" id="UP000185934">
    <property type="component" value="Chromosome"/>
</dbReference>
<keyword evidence="1" id="KW-0804">Transcription</keyword>
<dbReference type="Gene3D" id="1.10.10.1250">
    <property type="entry name" value="RNA polymerase, subunit delta, N-terminal domain"/>
    <property type="match status" value="1"/>
</dbReference>
<organism evidence="3 4">
    <name type="scientific">Dehalogenimonas formicexedens</name>
    <dbReference type="NCBI Taxonomy" id="1839801"/>
    <lineage>
        <taxon>Bacteria</taxon>
        <taxon>Bacillati</taxon>
        <taxon>Chloroflexota</taxon>
        <taxon>Dehalococcoidia</taxon>
        <taxon>Dehalococcoidales</taxon>
        <taxon>Dehalococcoidaceae</taxon>
        <taxon>Dehalogenimonas</taxon>
    </lineage>
</organism>
<dbReference type="PROSITE" id="PS51913">
    <property type="entry name" value="HTH_HARE"/>
    <property type="match status" value="1"/>
</dbReference>
<name>A0A1P8F5H7_9CHLR</name>
<feature type="domain" description="HTH HARE-type" evidence="2">
    <location>
        <begin position="72"/>
        <end position="138"/>
    </location>
</feature>
<protein>
    <recommendedName>
        <fullName evidence="2">HTH HARE-type domain-containing protein</fullName>
    </recommendedName>
</protein>
<keyword evidence="4" id="KW-1185">Reference proteome</keyword>
<dbReference type="InterPro" id="IPR038087">
    <property type="entry name" value="RNAP_delta_N_dom_sf"/>
</dbReference>
<reference evidence="4" key="1">
    <citation type="submission" date="2016-11" db="EMBL/GenBank/DDBJ databases">
        <title>Dehalogenimonas formicexedens sp. nov., a chlorinated alkane respiring bacterium isolated from contaminated groundwater.</title>
        <authorList>
            <person name="Key T.A."/>
            <person name="Bowman K.S."/>
            <person name="Lee I."/>
            <person name="Chun J."/>
            <person name="Albuquerque L."/>
            <person name="da Costa M.S."/>
            <person name="Rainey F.A."/>
            <person name="Moe W.M."/>
        </authorList>
    </citation>
    <scope>NUCLEOTIDE SEQUENCE [LARGE SCALE GENOMIC DNA]</scope>
    <source>
        <strain evidence="4">NSZ-14</strain>
    </source>
</reference>